<dbReference type="Pfam" id="PF14620">
    <property type="entry name" value="YPEB_PepSY1-2"/>
    <property type="match status" value="1"/>
</dbReference>
<evidence type="ECO:0000259" key="3">
    <source>
        <dbReference type="Pfam" id="PF20769"/>
    </source>
</evidence>
<organism evidence="4 5">
    <name type="scientific">Sporosarcina psychrophila</name>
    <name type="common">Bacillus psychrophilus</name>
    <dbReference type="NCBI Taxonomy" id="1476"/>
    <lineage>
        <taxon>Bacteria</taxon>
        <taxon>Bacillati</taxon>
        <taxon>Bacillota</taxon>
        <taxon>Bacilli</taxon>
        <taxon>Bacillales</taxon>
        <taxon>Caryophanaceae</taxon>
        <taxon>Sporosarcina</taxon>
    </lineage>
</organism>
<proteinExistence type="predicted"/>
<evidence type="ECO:0000259" key="2">
    <source>
        <dbReference type="Pfam" id="PF14620"/>
    </source>
</evidence>
<name>A0ABV2KAU6_SPOPS</name>
<keyword evidence="5" id="KW-1185">Reference proteome</keyword>
<dbReference type="InterPro" id="IPR048402">
    <property type="entry name" value="YpeB_N"/>
</dbReference>
<accession>A0ABV2KAU6</accession>
<feature type="domain" description="Sporulation protein YpeB N-terminal" evidence="3">
    <location>
        <begin position="25"/>
        <end position="114"/>
    </location>
</feature>
<feature type="signal peptide" evidence="1">
    <location>
        <begin position="1"/>
        <end position="23"/>
    </location>
</feature>
<dbReference type="Pfam" id="PF20769">
    <property type="entry name" value="YPEB_N"/>
    <property type="match status" value="1"/>
</dbReference>
<evidence type="ECO:0000256" key="1">
    <source>
        <dbReference type="SAM" id="SignalP"/>
    </source>
</evidence>
<dbReference type="Proteomes" id="UP001549104">
    <property type="component" value="Unassembled WGS sequence"/>
</dbReference>
<feature type="chain" id="PRO_5046285724" evidence="1">
    <location>
        <begin position="24"/>
        <end position="428"/>
    </location>
</feature>
<evidence type="ECO:0000313" key="4">
    <source>
        <dbReference type="EMBL" id="MET3658214.1"/>
    </source>
</evidence>
<dbReference type="InterPro" id="IPR014239">
    <property type="entry name" value="YpeB_PepSY1-2"/>
</dbReference>
<evidence type="ECO:0000313" key="5">
    <source>
        <dbReference type="Proteomes" id="UP001549104"/>
    </source>
</evidence>
<keyword evidence="1" id="KW-0732">Signal</keyword>
<comment type="caution">
    <text evidence="4">The sequence shown here is derived from an EMBL/GenBank/DDBJ whole genome shotgun (WGS) entry which is preliminary data.</text>
</comment>
<feature type="domain" description="Sporulation protein YpeB PepSY1 and PepSY2" evidence="2">
    <location>
        <begin position="170"/>
        <end position="356"/>
    </location>
</feature>
<reference evidence="4 5" key="1">
    <citation type="submission" date="2024-06" db="EMBL/GenBank/DDBJ databases">
        <title>Sorghum-associated microbial communities from plants grown in Nebraska, USA.</title>
        <authorList>
            <person name="Schachtman D."/>
        </authorList>
    </citation>
    <scope>NUCLEOTIDE SEQUENCE [LARGE SCALE GENOMIC DNA]</scope>
    <source>
        <strain evidence="4 5">1288</strain>
    </source>
</reference>
<sequence length="428" mass="48426">MKKMIFVLVYSIAALSIFSYGKAAENEQLSIALSGQYASKMTDASEKLEELDNAVKKTLLFNEADGSSKARDDIWRLSSDIKNSVSSLPMDPSFSTSWLNYLGRLGNYAKEATRVADNVEYHRVMELASKNLRSMADEWQVATAGMVSGNLSIDGWKKRLDVADSGHDWTAMGTSVKQYTESDFPLTASESDSMKKKDLKNIADPEVTREEAIAEFKKLFPHLSNETIGVEMSQPGSPYPFYHIRFAEAESVGYIDITEKGGHVLSFLTERPFGKEIQPFDELKKKAETFLKDAGYKDLVYEEARENNTAWHMVFVRVEPEYGAKVFSDVIHLKIAKDNAGIVGLDASEYIRKEKTERQPITKKNWKTFFHSGVEIVKEEYAYVENDRLEQRLTHYLTVTINENGQIGTYAVIVDTETSEVIKTERLQ</sequence>
<protein>
    <submittedName>
        <fullName evidence="4">Spore germination protein</fullName>
    </submittedName>
</protein>
<dbReference type="EMBL" id="JBEPME010000005">
    <property type="protein sequence ID" value="MET3658214.1"/>
    <property type="molecule type" value="Genomic_DNA"/>
</dbReference>
<gene>
    <name evidence="4" type="ORF">ABIC55_003331</name>
</gene>